<dbReference type="Proteomes" id="UP001143548">
    <property type="component" value="Unassembled WGS sequence"/>
</dbReference>
<sequence length="352" mass="39884">MAPARKRRAVQEPEPPSEDDLPTPATQRRRVAARQATDSEDDDDDVGDNDDAYDTRAPSSTDVMVKKMVRLALASEFSRQPIRRSDISVKVLGEQGTRQFKTVFEEAQRVLQVKFGMEMMELPVKEKVTVQQRRAAQKVDKPSSTNKSWIVTTTLPTKYRKPEILLPCKAPMEGTYTGLYSFIIAVIMLNGGTVHEQKLERYLKRTNTDAWTPIDRTDRFLQRLCKEGYLVRNRDVDGGEEVIEYILGPRGKIEVGTKGVAKLVREVYGRSDGSERDDEFEIRLARSLGLEQPAPRAQEQAEGGGDGDGDGEEDEEEGRGGRQRQRREQPRRQVNRRLPESESESEAEEESD</sequence>
<dbReference type="Gene3D" id="1.10.10.1200">
    <property type="entry name" value="MAGE homology domain, winged helix WH1 motif"/>
    <property type="match status" value="1"/>
</dbReference>
<evidence type="ECO:0000259" key="2">
    <source>
        <dbReference type="SMART" id="SM01373"/>
    </source>
</evidence>
<protein>
    <recommendedName>
        <fullName evidence="2">MAGE domain-containing protein</fullName>
    </recommendedName>
</protein>
<dbReference type="InterPro" id="IPR041898">
    <property type="entry name" value="MAGE_WH1"/>
</dbReference>
<feature type="region of interest" description="Disordered" evidence="1">
    <location>
        <begin position="1"/>
        <end position="59"/>
    </location>
</feature>
<dbReference type="SMART" id="SM01373">
    <property type="entry name" value="MAGE"/>
    <property type="match status" value="1"/>
</dbReference>
<feature type="domain" description="MAGE" evidence="2">
    <location>
        <begin position="68"/>
        <end position="260"/>
    </location>
</feature>
<evidence type="ECO:0000313" key="3">
    <source>
        <dbReference type="EMBL" id="GKZ24917.1"/>
    </source>
</evidence>
<gene>
    <name evidence="3" type="ORF">AbraCBS73388_011930</name>
</gene>
<dbReference type="PANTHER" id="PTHR11736">
    <property type="entry name" value="MELANOMA-ASSOCIATED ANTIGEN MAGE ANTIGEN"/>
    <property type="match status" value="1"/>
</dbReference>
<comment type="caution">
    <text evidence="3">The sequence shown here is derived from an EMBL/GenBank/DDBJ whole genome shotgun (WGS) entry which is preliminary data.</text>
</comment>
<dbReference type="AlphaFoldDB" id="A0A9W5YXS9"/>
<organism evidence="3 4">
    <name type="scientific">Aspergillus brasiliensis</name>
    <dbReference type="NCBI Taxonomy" id="319629"/>
    <lineage>
        <taxon>Eukaryota</taxon>
        <taxon>Fungi</taxon>
        <taxon>Dikarya</taxon>
        <taxon>Ascomycota</taxon>
        <taxon>Pezizomycotina</taxon>
        <taxon>Eurotiomycetes</taxon>
        <taxon>Eurotiomycetidae</taxon>
        <taxon>Eurotiales</taxon>
        <taxon>Aspergillaceae</taxon>
        <taxon>Aspergillus</taxon>
        <taxon>Aspergillus subgen. Circumdati</taxon>
    </lineage>
</organism>
<dbReference type="GO" id="GO:0006281">
    <property type="term" value="P:DNA repair"/>
    <property type="evidence" value="ECO:0007669"/>
    <property type="project" value="TreeGrafter"/>
</dbReference>
<dbReference type="PANTHER" id="PTHR11736:SF14">
    <property type="entry name" value="NSE3 HOMOLOG, SMC5-SMC6 COMPLEX COMPONENT"/>
    <property type="match status" value="1"/>
</dbReference>
<reference evidence="3" key="1">
    <citation type="submission" date="2022-07" db="EMBL/GenBank/DDBJ databases">
        <title>Taxonomy of Aspergillus series Nigri: significant species reduction supported by multi-species coalescent approaches.</title>
        <authorList>
            <person name="Bian C."/>
            <person name="Kusuya Y."/>
            <person name="Sklenar F."/>
            <person name="D'hooge E."/>
            <person name="Yaguchi T."/>
            <person name="Takahashi H."/>
            <person name="Hubka V."/>
        </authorList>
    </citation>
    <scope>NUCLEOTIDE SEQUENCE</scope>
    <source>
        <strain evidence="3">CBS 733.88</strain>
    </source>
</reference>
<feature type="compositionally biased region" description="Acidic residues" evidence="1">
    <location>
        <begin position="305"/>
        <end position="317"/>
    </location>
</feature>
<dbReference type="Gene3D" id="1.10.10.1210">
    <property type="entry name" value="MAGE homology domain, winged helix WH2 motif"/>
    <property type="match status" value="1"/>
</dbReference>
<dbReference type="Pfam" id="PF01454">
    <property type="entry name" value="MAGE"/>
    <property type="match status" value="1"/>
</dbReference>
<dbReference type="EMBL" id="BROQ01000097">
    <property type="protein sequence ID" value="GKZ24917.1"/>
    <property type="molecule type" value="Genomic_DNA"/>
</dbReference>
<dbReference type="InterPro" id="IPR002190">
    <property type="entry name" value="MHD_dom"/>
</dbReference>
<evidence type="ECO:0000313" key="4">
    <source>
        <dbReference type="Proteomes" id="UP001143548"/>
    </source>
</evidence>
<feature type="compositionally biased region" description="Acidic residues" evidence="1">
    <location>
        <begin position="341"/>
        <end position="352"/>
    </location>
</feature>
<feature type="region of interest" description="Disordered" evidence="1">
    <location>
        <begin position="286"/>
        <end position="352"/>
    </location>
</feature>
<dbReference type="GO" id="GO:0005634">
    <property type="term" value="C:nucleus"/>
    <property type="evidence" value="ECO:0007669"/>
    <property type="project" value="TreeGrafter"/>
</dbReference>
<dbReference type="InterPro" id="IPR037445">
    <property type="entry name" value="MAGE"/>
</dbReference>
<accession>A0A9W5YXS9</accession>
<name>A0A9W5YXS9_9EURO</name>
<evidence type="ECO:0000256" key="1">
    <source>
        <dbReference type="SAM" id="MobiDB-lite"/>
    </source>
</evidence>
<proteinExistence type="predicted"/>
<feature type="compositionally biased region" description="Acidic residues" evidence="1">
    <location>
        <begin position="38"/>
        <end position="52"/>
    </location>
</feature>
<dbReference type="InterPro" id="IPR041899">
    <property type="entry name" value="MAGE_WH2"/>
</dbReference>